<dbReference type="Proteomes" id="UP001157006">
    <property type="component" value="Chromosome 4"/>
</dbReference>
<evidence type="ECO:0000313" key="1">
    <source>
        <dbReference type="EMBL" id="CAI8611301.1"/>
    </source>
</evidence>
<gene>
    <name evidence="1" type="ORF">VFH_IV222960</name>
</gene>
<dbReference type="AlphaFoldDB" id="A0AAV1ANK7"/>
<dbReference type="EMBL" id="OX451739">
    <property type="protein sequence ID" value="CAI8611301.1"/>
    <property type="molecule type" value="Genomic_DNA"/>
</dbReference>
<reference evidence="1 2" key="1">
    <citation type="submission" date="2023-01" db="EMBL/GenBank/DDBJ databases">
        <authorList>
            <person name="Kreplak J."/>
        </authorList>
    </citation>
    <scope>NUCLEOTIDE SEQUENCE [LARGE SCALE GENOMIC DNA]</scope>
</reference>
<sequence>MGSQRRMRIYVGYESPSTIKYLEPTIRDLFTTRFDDCHFDESNFPALGGENKKLEKETGWNELSLSHIDPGTKQCELEVQKIIQLQILSNQLPNAFTDLKGVTK</sequence>
<proteinExistence type="predicted"/>
<evidence type="ECO:0000313" key="2">
    <source>
        <dbReference type="Proteomes" id="UP001157006"/>
    </source>
</evidence>
<name>A0AAV1ANK7_VICFA</name>
<accession>A0AAV1ANK7</accession>
<organism evidence="1 2">
    <name type="scientific">Vicia faba</name>
    <name type="common">Broad bean</name>
    <name type="synonym">Faba vulgaris</name>
    <dbReference type="NCBI Taxonomy" id="3906"/>
    <lineage>
        <taxon>Eukaryota</taxon>
        <taxon>Viridiplantae</taxon>
        <taxon>Streptophyta</taxon>
        <taxon>Embryophyta</taxon>
        <taxon>Tracheophyta</taxon>
        <taxon>Spermatophyta</taxon>
        <taxon>Magnoliopsida</taxon>
        <taxon>eudicotyledons</taxon>
        <taxon>Gunneridae</taxon>
        <taxon>Pentapetalae</taxon>
        <taxon>rosids</taxon>
        <taxon>fabids</taxon>
        <taxon>Fabales</taxon>
        <taxon>Fabaceae</taxon>
        <taxon>Papilionoideae</taxon>
        <taxon>50 kb inversion clade</taxon>
        <taxon>NPAAA clade</taxon>
        <taxon>Hologalegina</taxon>
        <taxon>IRL clade</taxon>
        <taxon>Fabeae</taxon>
        <taxon>Vicia</taxon>
    </lineage>
</organism>
<keyword evidence="2" id="KW-1185">Reference proteome</keyword>
<protein>
    <submittedName>
        <fullName evidence="1">Uncharacterized protein</fullName>
    </submittedName>
</protein>